<dbReference type="InterPro" id="IPR027417">
    <property type="entry name" value="P-loop_NTPase"/>
</dbReference>
<accession>A0A8J3ZTE1</accession>
<comment type="caution">
    <text evidence="1">The sequence shown here is derived from an EMBL/GenBank/DDBJ whole genome shotgun (WGS) entry which is preliminary data.</text>
</comment>
<gene>
    <name evidence="1" type="ORF">Voc01_029720</name>
</gene>
<dbReference type="Proteomes" id="UP000635606">
    <property type="component" value="Unassembled WGS sequence"/>
</dbReference>
<name>A0A8J3ZTE1_9ACTN</name>
<evidence type="ECO:0000313" key="2">
    <source>
        <dbReference type="Proteomes" id="UP000635606"/>
    </source>
</evidence>
<organism evidence="1 2">
    <name type="scientific">Virgisporangium ochraceum</name>
    <dbReference type="NCBI Taxonomy" id="65505"/>
    <lineage>
        <taxon>Bacteria</taxon>
        <taxon>Bacillati</taxon>
        <taxon>Actinomycetota</taxon>
        <taxon>Actinomycetes</taxon>
        <taxon>Micromonosporales</taxon>
        <taxon>Micromonosporaceae</taxon>
        <taxon>Virgisporangium</taxon>
    </lineage>
</organism>
<sequence length="367" mass="39486">MDALPVLWLYGPPGVGKTTVGWEVFTRLDFPAGYVDIDQLGMCHGPPTAGDRTPEPPDDPGRYRMKARNLDAVVVNQRAAGARLLVVSGVVDARRGVDRDLLPHAAVRTLRLRADPGELRRRLAGRARPGEDISRELAYAAELEVNHADDECVDTTGLGVAEVVDRVRLDASYPSVHNGPSLACAAPGEVLLVCGVTGVGKSTVGWQVYDRIRTSGTHAAFVDLEQIGFHRPAPADHRLKAANLAALWSTYHRAGARRMVVGGEVETAQALRTYAAALPAARLTVYRLDAGADTLRERILRRGRGVGAIDLAGDPLIGRPEPALREVADRAAAQARERAGVCDVLLDTDGREVSDLVDEIVRYQGRG</sequence>
<dbReference type="SUPFAM" id="SSF52540">
    <property type="entry name" value="P-loop containing nucleoside triphosphate hydrolases"/>
    <property type="match status" value="2"/>
</dbReference>
<dbReference type="AlphaFoldDB" id="A0A8J3ZTE1"/>
<dbReference type="RefSeq" id="WP_203928008.1">
    <property type="nucleotide sequence ID" value="NZ_BOPH01000036.1"/>
</dbReference>
<dbReference type="EMBL" id="BOPH01000036">
    <property type="protein sequence ID" value="GIJ68055.1"/>
    <property type="molecule type" value="Genomic_DNA"/>
</dbReference>
<evidence type="ECO:0000313" key="1">
    <source>
        <dbReference type="EMBL" id="GIJ68055.1"/>
    </source>
</evidence>
<proteinExistence type="predicted"/>
<keyword evidence="2" id="KW-1185">Reference proteome</keyword>
<dbReference type="Gene3D" id="3.40.50.300">
    <property type="entry name" value="P-loop containing nucleotide triphosphate hydrolases"/>
    <property type="match status" value="2"/>
</dbReference>
<protein>
    <submittedName>
        <fullName evidence="1">Uncharacterized protein</fullName>
    </submittedName>
</protein>
<reference evidence="1" key="1">
    <citation type="submission" date="2021-01" db="EMBL/GenBank/DDBJ databases">
        <title>Whole genome shotgun sequence of Virgisporangium ochraceum NBRC 16418.</title>
        <authorList>
            <person name="Komaki H."/>
            <person name="Tamura T."/>
        </authorList>
    </citation>
    <scope>NUCLEOTIDE SEQUENCE</scope>
    <source>
        <strain evidence="1">NBRC 16418</strain>
    </source>
</reference>